<evidence type="ECO:0000313" key="1">
    <source>
        <dbReference type="EMBL" id="KAI4323315.1"/>
    </source>
</evidence>
<dbReference type="EMBL" id="CM039434">
    <property type="protein sequence ID" value="KAI4323315.1"/>
    <property type="molecule type" value="Genomic_DNA"/>
</dbReference>
<name>A0ACB9MK25_BAUVA</name>
<dbReference type="Proteomes" id="UP000828941">
    <property type="component" value="Chromosome 9"/>
</dbReference>
<gene>
    <name evidence="1" type="ORF">L6164_022930</name>
</gene>
<accession>A0ACB9MK25</accession>
<reference evidence="1 2" key="1">
    <citation type="journal article" date="2022" name="DNA Res.">
        <title>Chromosomal-level genome assembly of the orchid tree Bauhinia variegata (Leguminosae; Cercidoideae) supports the allotetraploid origin hypothesis of Bauhinia.</title>
        <authorList>
            <person name="Zhong Y."/>
            <person name="Chen Y."/>
            <person name="Zheng D."/>
            <person name="Pang J."/>
            <person name="Liu Y."/>
            <person name="Luo S."/>
            <person name="Meng S."/>
            <person name="Qian L."/>
            <person name="Wei D."/>
            <person name="Dai S."/>
            <person name="Zhou R."/>
        </authorList>
    </citation>
    <scope>NUCLEOTIDE SEQUENCE [LARGE SCALE GENOMIC DNA]</scope>
    <source>
        <strain evidence="1">BV-YZ2020</strain>
    </source>
</reference>
<comment type="caution">
    <text evidence="1">The sequence shown here is derived from an EMBL/GenBank/DDBJ whole genome shotgun (WGS) entry which is preliminary data.</text>
</comment>
<keyword evidence="2" id="KW-1185">Reference proteome</keyword>
<proteinExistence type="predicted"/>
<organism evidence="1 2">
    <name type="scientific">Bauhinia variegata</name>
    <name type="common">Purple orchid tree</name>
    <name type="synonym">Phanera variegata</name>
    <dbReference type="NCBI Taxonomy" id="167791"/>
    <lineage>
        <taxon>Eukaryota</taxon>
        <taxon>Viridiplantae</taxon>
        <taxon>Streptophyta</taxon>
        <taxon>Embryophyta</taxon>
        <taxon>Tracheophyta</taxon>
        <taxon>Spermatophyta</taxon>
        <taxon>Magnoliopsida</taxon>
        <taxon>eudicotyledons</taxon>
        <taxon>Gunneridae</taxon>
        <taxon>Pentapetalae</taxon>
        <taxon>rosids</taxon>
        <taxon>fabids</taxon>
        <taxon>Fabales</taxon>
        <taxon>Fabaceae</taxon>
        <taxon>Cercidoideae</taxon>
        <taxon>Cercideae</taxon>
        <taxon>Bauhiniinae</taxon>
        <taxon>Bauhinia</taxon>
    </lineage>
</organism>
<protein>
    <submittedName>
        <fullName evidence="1">Uncharacterized protein</fullName>
    </submittedName>
</protein>
<evidence type="ECO:0000313" key="2">
    <source>
        <dbReference type="Proteomes" id="UP000828941"/>
    </source>
</evidence>
<sequence>MANKLYGYSPTYGGGAASPSSPAPTVSVSTTCSLYLGTTRYLPSYTGATADMYPHLSDVLRYSSYAAAADIDVGPPGVASKTSGAVEPASSSTSHLLSQANWPAAIAAATAAGGSSALDAVVAGLKRSTEVLYHPTVLGTHNTIGQSEAWYSTNALTKRPRYESASNFPIYPQRPGEKDCAYYMQTRTCKFGDSCKFDHPIWVPEGGIPNWKEVLPVVTSDSLPERPGEPDCPFFLKTQRCKFGSRCKFNHPKDNFASVGSSESGDVSALPERPSEPPCAFFMKTGICKFGSVCKFHHPKDIKVQLSGQPNGTGEQAQFITMMEGTLGDAKAISPFISYTPPLTHNSKGLPVRPGEVDCPFYMKTGSCKYAATCRYNHPDWSVINTPVAALGHSVLTPTAANLSIGIVNPAASLYQAIDPRMSSSMVGIGQTTYPQRPGQIECDYYMKTGECKYGERCKYHHPIDRSVKLTLAGLPRREGAAVCPYYLKTGTCKFGAACKFDHPPPAEVMEKVKLQGTGEPISANKLRRRKIWRLRATHLDFALALQQHSLRCCQTQIRKPKYARISSINGRTYPSTIEFLVLLCSTGSFVQENWSGRD</sequence>